<organism evidence="1 2">
    <name type="scientific">Candidatus Blackburnbacteria bacterium RIFCSPHIGHO2_02_FULL_44_20</name>
    <dbReference type="NCBI Taxonomy" id="1797516"/>
    <lineage>
        <taxon>Bacteria</taxon>
        <taxon>Candidatus Blackburniibacteriota</taxon>
    </lineage>
</organism>
<sequence>MNESGGGNNDPFVRARDAGFQSIRDKMQKAQMAGLAEQVGVFERDPNAFGRVVDEISGDLGMRNLLFEAAGIRPEVWPTTEEGWKEEVSATLPVFLAKAIIGGDAAGSVIVNPALNRIKTGSAEVLPNRGLSGRSIGRYGDAAVRLDGLLFENIFALGFPEGPAVKTVVLDEVVNVQGQIESGLSHDDLRELQWKVFNVVRIAGNQNLSSEEARGVLRMVDNYRERVGDSSFWYNSYNQAAGNVDDLDRLREKAGVSPVETPVTRSLQERVADARSNLAIAQAIVRAFQSESVMGDVPSITEDEARFAGSVYRRIDGGKDPRGIVKEAAKNLNDLTVEAGLATRT</sequence>
<evidence type="ECO:0000313" key="2">
    <source>
        <dbReference type="Proteomes" id="UP000178319"/>
    </source>
</evidence>
<dbReference type="Proteomes" id="UP000178319">
    <property type="component" value="Unassembled WGS sequence"/>
</dbReference>
<protein>
    <submittedName>
        <fullName evidence="1">Uncharacterized protein</fullName>
    </submittedName>
</protein>
<comment type="caution">
    <text evidence="1">The sequence shown here is derived from an EMBL/GenBank/DDBJ whole genome shotgun (WGS) entry which is preliminary data.</text>
</comment>
<dbReference type="AlphaFoldDB" id="A0A1G1V5T2"/>
<gene>
    <name evidence="1" type="ORF">A3D26_02725</name>
</gene>
<name>A0A1G1V5T2_9BACT</name>
<dbReference type="EMBL" id="MHBZ01000030">
    <property type="protein sequence ID" value="OGY10733.1"/>
    <property type="molecule type" value="Genomic_DNA"/>
</dbReference>
<proteinExistence type="predicted"/>
<reference evidence="1 2" key="1">
    <citation type="journal article" date="2016" name="Nat. Commun.">
        <title>Thousands of microbial genomes shed light on interconnected biogeochemical processes in an aquifer system.</title>
        <authorList>
            <person name="Anantharaman K."/>
            <person name="Brown C.T."/>
            <person name="Hug L.A."/>
            <person name="Sharon I."/>
            <person name="Castelle C.J."/>
            <person name="Probst A.J."/>
            <person name="Thomas B.C."/>
            <person name="Singh A."/>
            <person name="Wilkins M.J."/>
            <person name="Karaoz U."/>
            <person name="Brodie E.L."/>
            <person name="Williams K.H."/>
            <person name="Hubbard S.S."/>
            <person name="Banfield J.F."/>
        </authorList>
    </citation>
    <scope>NUCLEOTIDE SEQUENCE [LARGE SCALE GENOMIC DNA]</scope>
</reference>
<accession>A0A1G1V5T2</accession>
<evidence type="ECO:0000313" key="1">
    <source>
        <dbReference type="EMBL" id="OGY10733.1"/>
    </source>
</evidence>